<dbReference type="HAMAP" id="MF_01659">
    <property type="entry name" value="MenD"/>
    <property type="match status" value="1"/>
</dbReference>
<dbReference type="RefSeq" id="WP_256970319.1">
    <property type="nucleotide sequence ID" value="NZ_FWFF01000017.1"/>
</dbReference>
<reference evidence="10" key="1">
    <citation type="submission" date="2017-02" db="EMBL/GenBank/DDBJ databases">
        <authorList>
            <person name="Dridi B."/>
        </authorList>
    </citation>
    <scope>NUCLEOTIDE SEQUENCE [LARGE SCALE GENOMIC DNA]</scope>
    <source>
        <strain evidence="10">B Co 03.10</strain>
    </source>
</reference>
<comment type="cofactor">
    <cofactor evidence="6">
        <name>thiamine diphosphate</name>
        <dbReference type="ChEBI" id="CHEBI:58937"/>
    </cofactor>
    <text evidence="6">Binds 1 thiamine pyrophosphate per subunit.</text>
</comment>
<evidence type="ECO:0000256" key="7">
    <source>
        <dbReference type="SAM" id="MobiDB-lite"/>
    </source>
</evidence>
<dbReference type="Gene3D" id="3.40.50.1220">
    <property type="entry name" value="TPP-binding domain"/>
    <property type="match status" value="1"/>
</dbReference>
<gene>
    <name evidence="6" type="primary">menD</name>
    <name evidence="9" type="ORF">FM105_09375</name>
</gene>
<dbReference type="GO" id="GO:0030145">
    <property type="term" value="F:manganese ion binding"/>
    <property type="evidence" value="ECO:0007669"/>
    <property type="project" value="UniProtKB-UniRule"/>
</dbReference>
<dbReference type="EC" id="2.2.1.9" evidence="6"/>
<comment type="pathway">
    <text evidence="6">Quinol/quinone metabolism; menaquinone biosynthesis.</text>
</comment>
<dbReference type="Proteomes" id="UP000196581">
    <property type="component" value="Unassembled WGS sequence"/>
</dbReference>
<keyword evidence="2 6" id="KW-0479">Metal-binding</keyword>
<dbReference type="GO" id="GO:0070204">
    <property type="term" value="F:2-succinyl-5-enolpyruvyl-6-hydroxy-3-cyclohexene-1-carboxylic-acid synthase activity"/>
    <property type="evidence" value="ECO:0007669"/>
    <property type="project" value="UniProtKB-UniRule"/>
</dbReference>
<protein>
    <recommendedName>
        <fullName evidence="6">2-succinyl-5-enolpyruvyl-6-hydroxy-3-cyclohexene-1-carboxylate synthase</fullName>
        <shortName evidence="6">SEPHCHC synthase</shortName>
        <ecNumber evidence="6">2.2.1.9</ecNumber>
    </recommendedName>
    <alternativeName>
        <fullName evidence="6">Menaquinone biosynthesis protein MenD</fullName>
    </alternativeName>
</protein>
<dbReference type="GO" id="GO:0009234">
    <property type="term" value="P:menaquinone biosynthetic process"/>
    <property type="evidence" value="ECO:0007669"/>
    <property type="project" value="UniProtKB-UniRule"/>
</dbReference>
<keyword evidence="1 6" id="KW-0808">Transferase</keyword>
<evidence type="ECO:0000313" key="9">
    <source>
        <dbReference type="EMBL" id="SLM98691.1"/>
    </source>
</evidence>
<feature type="domain" description="Thiamine pyrophosphate enzyme N-terminal TPP-binding" evidence="8">
    <location>
        <begin position="9"/>
        <end position="143"/>
    </location>
</feature>
<dbReference type="Pfam" id="PF02776">
    <property type="entry name" value="TPP_enzyme_N"/>
    <property type="match status" value="1"/>
</dbReference>
<dbReference type="AlphaFoldDB" id="A0A1X6XHC4"/>
<feature type="compositionally biased region" description="Gly residues" evidence="7">
    <location>
        <begin position="247"/>
        <end position="260"/>
    </location>
</feature>
<dbReference type="Gene3D" id="3.40.50.970">
    <property type="match status" value="2"/>
</dbReference>
<sequence length="670" mass="68178">MNASTVSARRLVRALLVSGVRDVVLSPGSRSAPLVYAFADAEAECAESAEWTESSPREARPLRLHVRIDERDAAFTALGIAKAGRLTGVHRPVAVVTTSGSAVGNLHPAVMEAAHAHLPLVLVTADRPARLRGTGANQTLDAQHEALPEVVAAWDLPVPADGEEADGADFTWATAAEAAVTRACTSPGGPVQLNAQFDAPLVPDPDAAGEPVLVSPAAERGAAAFDQGEGAVALGQGGGAVALGQGGGAAAPGQSGGADGSGARAEVASGDAGPAGGTAPWSTIRDVLADPQSRPVIVAGDDLGFATRTLADLAAEFCVPVFAEPSSALASHPCTLPAHAQLLGGSASADVRARITHVIVTGRPTLSRPVAQLIGRDDLERITVPYDADGLADTVSELGTRAAEHAPMRAAEDAAAHGAEDGAADGAGTGSWWADWAALASGPVNDSKDPTDAAVLALLERPGVLVAASSNTIRHLARLQRPHHPARVVASRGLAGIDGLVATASGVALGLEDQGAPEDQRTTEDHGAIEDQGGHEEPVRLLIGDLAALHDLGGFVVPTHERRPRLQTVVLHDDGGAIFAGLEHSQPHVASRFDRFFGTPHGTSLAEAARALGMSAYTADLRTGQSESGEAGATVQTEPGRGTAAPAGFREFLDSGAPGLFEIRLPSVRA</sequence>
<evidence type="ECO:0000256" key="3">
    <source>
        <dbReference type="ARBA" id="ARBA00022842"/>
    </source>
</evidence>
<dbReference type="GO" id="GO:0000287">
    <property type="term" value="F:magnesium ion binding"/>
    <property type="evidence" value="ECO:0007669"/>
    <property type="project" value="UniProtKB-UniRule"/>
</dbReference>
<comment type="function">
    <text evidence="6">Catalyzes the thiamine diphosphate-dependent decarboxylation of 2-oxoglutarate and the subsequent addition of the resulting succinic semialdehyde-thiamine pyrophosphate anion to isochorismate to yield 2-succinyl-5-enolpyruvyl-6-hydroxy-3-cyclohexene-1-carboxylate (SEPHCHC).</text>
</comment>
<dbReference type="InterPro" id="IPR029061">
    <property type="entry name" value="THDP-binding"/>
</dbReference>
<keyword evidence="5 6" id="KW-0464">Manganese</keyword>
<keyword evidence="3 6" id="KW-0460">Magnesium</keyword>
<comment type="catalytic activity">
    <reaction evidence="6">
        <text>isochorismate + 2-oxoglutarate + H(+) = 5-enolpyruvoyl-6-hydroxy-2-succinyl-cyclohex-3-ene-1-carboxylate + CO2</text>
        <dbReference type="Rhea" id="RHEA:25593"/>
        <dbReference type="ChEBI" id="CHEBI:15378"/>
        <dbReference type="ChEBI" id="CHEBI:16526"/>
        <dbReference type="ChEBI" id="CHEBI:16810"/>
        <dbReference type="ChEBI" id="CHEBI:29780"/>
        <dbReference type="ChEBI" id="CHEBI:58818"/>
        <dbReference type="EC" id="2.2.1.9"/>
    </reaction>
</comment>
<dbReference type="UniPathway" id="UPA00079"/>
<dbReference type="EMBL" id="FWFF01000017">
    <property type="protein sequence ID" value="SLM98691.1"/>
    <property type="molecule type" value="Genomic_DNA"/>
</dbReference>
<dbReference type="InterPro" id="IPR012001">
    <property type="entry name" value="Thiamin_PyroP_enz_TPP-bd_dom"/>
</dbReference>
<dbReference type="InterPro" id="IPR004433">
    <property type="entry name" value="MenaQ_synth_MenD"/>
</dbReference>
<dbReference type="PANTHER" id="PTHR42916:SF1">
    <property type="entry name" value="PROTEIN PHYLLO, CHLOROPLASTIC"/>
    <property type="match status" value="1"/>
</dbReference>
<comment type="cofactor">
    <cofactor evidence="6">
        <name>Mg(2+)</name>
        <dbReference type="ChEBI" id="CHEBI:18420"/>
    </cofactor>
    <cofactor evidence="6">
        <name>Mn(2+)</name>
        <dbReference type="ChEBI" id="CHEBI:29035"/>
    </cofactor>
</comment>
<dbReference type="GO" id="GO:0030976">
    <property type="term" value="F:thiamine pyrophosphate binding"/>
    <property type="evidence" value="ECO:0007669"/>
    <property type="project" value="UniProtKB-UniRule"/>
</dbReference>
<evidence type="ECO:0000259" key="8">
    <source>
        <dbReference type="Pfam" id="PF02776"/>
    </source>
</evidence>
<organism evidence="9 10">
    <name type="scientific">Brevibacterium yomogidense</name>
    <dbReference type="NCBI Taxonomy" id="946573"/>
    <lineage>
        <taxon>Bacteria</taxon>
        <taxon>Bacillati</taxon>
        <taxon>Actinomycetota</taxon>
        <taxon>Actinomycetes</taxon>
        <taxon>Micrococcales</taxon>
        <taxon>Brevibacteriaceae</taxon>
        <taxon>Brevibacterium</taxon>
    </lineage>
</organism>
<dbReference type="PANTHER" id="PTHR42916">
    <property type="entry name" value="2-SUCCINYL-5-ENOLPYRUVYL-6-HYDROXY-3-CYCLOHEXENE-1-CARBOXYLATE SYNTHASE"/>
    <property type="match status" value="1"/>
</dbReference>
<evidence type="ECO:0000256" key="5">
    <source>
        <dbReference type="ARBA" id="ARBA00023211"/>
    </source>
</evidence>
<comment type="subunit">
    <text evidence="6">Homodimer.</text>
</comment>
<feature type="region of interest" description="Disordered" evidence="7">
    <location>
        <begin position="247"/>
        <end position="281"/>
    </location>
</feature>
<dbReference type="UniPathway" id="UPA01057">
    <property type="reaction ID" value="UER00164"/>
</dbReference>
<evidence type="ECO:0000313" key="10">
    <source>
        <dbReference type="Proteomes" id="UP000196581"/>
    </source>
</evidence>
<comment type="pathway">
    <text evidence="6">Quinol/quinone metabolism; 1,4-dihydroxy-2-naphthoate biosynthesis; 1,4-dihydroxy-2-naphthoate from chorismate: step 2/7.</text>
</comment>
<evidence type="ECO:0000256" key="2">
    <source>
        <dbReference type="ARBA" id="ARBA00022723"/>
    </source>
</evidence>
<name>A0A1X6XHC4_9MICO</name>
<keyword evidence="4 6" id="KW-0786">Thiamine pyrophosphate</keyword>
<keyword evidence="6" id="KW-0474">Menaquinone biosynthesis</keyword>
<evidence type="ECO:0000256" key="1">
    <source>
        <dbReference type="ARBA" id="ARBA00022679"/>
    </source>
</evidence>
<evidence type="ECO:0000256" key="6">
    <source>
        <dbReference type="HAMAP-Rule" id="MF_01659"/>
    </source>
</evidence>
<comment type="similarity">
    <text evidence="6">Belongs to the TPP enzyme family. MenD subfamily.</text>
</comment>
<accession>A0A1X6XHC4</accession>
<dbReference type="SUPFAM" id="SSF52518">
    <property type="entry name" value="Thiamin diphosphate-binding fold (THDP-binding)"/>
    <property type="match status" value="2"/>
</dbReference>
<evidence type="ECO:0000256" key="4">
    <source>
        <dbReference type="ARBA" id="ARBA00023052"/>
    </source>
</evidence>
<proteinExistence type="inferred from homology"/>
<keyword evidence="10" id="KW-1185">Reference proteome</keyword>